<proteinExistence type="inferred from homology"/>
<comment type="caution">
    <text evidence="3">The sequence shown here is derived from an EMBL/GenBank/DDBJ whole genome shotgun (WGS) entry which is preliminary data.</text>
</comment>
<evidence type="ECO:0000313" key="3">
    <source>
        <dbReference type="EMBL" id="KAJ6436433.1"/>
    </source>
</evidence>
<dbReference type="PANTHER" id="PTHR43591">
    <property type="entry name" value="METHYLTRANSFERASE"/>
    <property type="match status" value="1"/>
</dbReference>
<sequence>MEQCSHQAAGIARDGRTVEVDEDDVDSSYGDEISSASTSLRSSIFRYEWKHGRRYHSYQAGSYSFPNDDQEQDRLDMIHHVYCRALDDRLFLAPIDPTGLHILDIGTGTGIWPIDLADQFPSASIVGNDLSPIQPAFVPPNVTFVVNDVELDWVEPRMYDFIHCRYMAGAIKDWPRLVHQIFNNLKPGGWVEFQECVNTPYSEDDSLKPGNPLVQMVDGIRVALDKIGRTGNPAPSFKRWAQDAGFTRLEEQRFRMPVGSWPKDPRLKEIGAFLSVNISEGVEGFTASLFRDVLGWSREELEVHNARVRSALRAKGVHAIFDFLVVTGMKPR</sequence>
<evidence type="ECO:0000256" key="1">
    <source>
        <dbReference type="ARBA" id="ARBA00038158"/>
    </source>
</evidence>
<dbReference type="Pfam" id="PF13489">
    <property type="entry name" value="Methyltransf_23"/>
    <property type="match status" value="1"/>
</dbReference>
<dbReference type="InterPro" id="IPR029063">
    <property type="entry name" value="SAM-dependent_MTases_sf"/>
</dbReference>
<evidence type="ECO:0000313" key="4">
    <source>
        <dbReference type="Proteomes" id="UP001163105"/>
    </source>
</evidence>
<gene>
    <name evidence="3" type="ORF">O9K51_11025</name>
</gene>
<name>A0AB34FB81_9HYPO</name>
<protein>
    <submittedName>
        <fullName evidence="3">MHYT domain signaling protein</fullName>
    </submittedName>
</protein>
<comment type="similarity">
    <text evidence="1">Belongs to the methyltransferase superfamily. LaeA methyltransferase family.</text>
</comment>
<dbReference type="Proteomes" id="UP001163105">
    <property type="component" value="Unassembled WGS sequence"/>
</dbReference>
<dbReference type="CDD" id="cd02440">
    <property type="entry name" value="AdoMet_MTases"/>
    <property type="match status" value="1"/>
</dbReference>
<keyword evidence="4" id="KW-1185">Reference proteome</keyword>
<accession>A0AB34FB81</accession>
<dbReference type="EMBL" id="JAQHRD010000022">
    <property type="protein sequence ID" value="KAJ6436433.1"/>
    <property type="molecule type" value="Genomic_DNA"/>
</dbReference>
<dbReference type="AlphaFoldDB" id="A0AB34FB81"/>
<reference evidence="3" key="1">
    <citation type="submission" date="2023-01" db="EMBL/GenBank/DDBJ databases">
        <title>The growth and conidiation of Purpureocillium lavendulum are regulated by nitrogen source and histone H3K14 acetylation.</title>
        <authorList>
            <person name="Tang P."/>
            <person name="Han J."/>
            <person name="Zhang C."/>
            <person name="Tang P."/>
            <person name="Qi F."/>
            <person name="Zhang K."/>
            <person name="Liang L."/>
        </authorList>
    </citation>
    <scope>NUCLEOTIDE SEQUENCE</scope>
    <source>
        <strain evidence="3">YMF1.00683</strain>
    </source>
</reference>
<organism evidence="3 4">
    <name type="scientific">Purpureocillium lavendulum</name>
    <dbReference type="NCBI Taxonomy" id="1247861"/>
    <lineage>
        <taxon>Eukaryota</taxon>
        <taxon>Fungi</taxon>
        <taxon>Dikarya</taxon>
        <taxon>Ascomycota</taxon>
        <taxon>Pezizomycotina</taxon>
        <taxon>Sordariomycetes</taxon>
        <taxon>Hypocreomycetidae</taxon>
        <taxon>Hypocreales</taxon>
        <taxon>Ophiocordycipitaceae</taxon>
        <taxon>Purpureocillium</taxon>
    </lineage>
</organism>
<dbReference type="Gene3D" id="3.40.50.150">
    <property type="entry name" value="Vaccinia Virus protein VP39"/>
    <property type="match status" value="1"/>
</dbReference>
<evidence type="ECO:0000256" key="2">
    <source>
        <dbReference type="SAM" id="MobiDB-lite"/>
    </source>
</evidence>
<dbReference type="SUPFAM" id="SSF53335">
    <property type="entry name" value="S-adenosyl-L-methionine-dependent methyltransferases"/>
    <property type="match status" value="1"/>
</dbReference>
<dbReference type="GO" id="GO:0008168">
    <property type="term" value="F:methyltransferase activity"/>
    <property type="evidence" value="ECO:0007669"/>
    <property type="project" value="TreeGrafter"/>
</dbReference>
<feature type="region of interest" description="Disordered" evidence="2">
    <location>
        <begin position="1"/>
        <end position="32"/>
    </location>
</feature>
<dbReference type="PANTHER" id="PTHR43591:SF24">
    <property type="entry name" value="2-METHOXY-6-POLYPRENYL-1,4-BENZOQUINOL METHYLASE, MITOCHONDRIAL"/>
    <property type="match status" value="1"/>
</dbReference>